<dbReference type="Pfam" id="PF01389">
    <property type="entry name" value="OmpA_membrane"/>
    <property type="match status" value="1"/>
</dbReference>
<dbReference type="EMBL" id="JAUFQY010000002">
    <property type="protein sequence ID" value="MDN3702558.1"/>
    <property type="molecule type" value="Genomic_DNA"/>
</dbReference>
<dbReference type="SUPFAM" id="SSF56925">
    <property type="entry name" value="OMPA-like"/>
    <property type="match status" value="1"/>
</dbReference>
<dbReference type="InterPro" id="IPR036737">
    <property type="entry name" value="OmpA-like_sf"/>
</dbReference>
<evidence type="ECO:0000256" key="9">
    <source>
        <dbReference type="ARBA" id="ARBA00023237"/>
    </source>
</evidence>
<comment type="caution">
    <text evidence="12">The sequence shown here is derived from an EMBL/GenBank/DDBJ whole genome shotgun (WGS) entry which is preliminary data.</text>
</comment>
<dbReference type="Pfam" id="PF00691">
    <property type="entry name" value="OmpA"/>
    <property type="match status" value="1"/>
</dbReference>
<keyword evidence="9" id="KW-0998">Cell outer membrane</keyword>
<accession>A0ABT8CM88</accession>
<keyword evidence="13" id="KW-1185">Reference proteome</keyword>
<dbReference type="CDD" id="cd07185">
    <property type="entry name" value="OmpA_C-like"/>
    <property type="match status" value="1"/>
</dbReference>
<evidence type="ECO:0000256" key="3">
    <source>
        <dbReference type="ARBA" id="ARBA00022448"/>
    </source>
</evidence>
<dbReference type="InterPro" id="IPR006665">
    <property type="entry name" value="OmpA-like"/>
</dbReference>
<comment type="similarity">
    <text evidence="2">Belongs to the outer membrane OOP (TC 1.B.6) superfamily. OmpA family.</text>
</comment>
<evidence type="ECO:0000256" key="4">
    <source>
        <dbReference type="ARBA" id="ARBA00022452"/>
    </source>
</evidence>
<dbReference type="Gene3D" id="2.40.160.20">
    <property type="match status" value="1"/>
</dbReference>
<protein>
    <submittedName>
        <fullName evidence="12">OmpA family protein</fullName>
    </submittedName>
</protein>
<keyword evidence="3" id="KW-0813">Transport</keyword>
<dbReference type="InterPro" id="IPR006690">
    <property type="entry name" value="OMPA-like_CS"/>
</dbReference>
<evidence type="ECO:0000313" key="12">
    <source>
        <dbReference type="EMBL" id="MDN3702558.1"/>
    </source>
</evidence>
<sequence>MTWIKTAIACGVLGFLNVTIASEIPDFSLGVQSGYQISKDQAYSYTDPKGAIVGIYGGLYFFDAWEMNIGYQYHGNLDASGTSVQVKTQLLRSTLGYNWPLWENIDIYGKIGLSYWLLDKSRQSYFIVNKDGFSPLGEVGFQYNLNSQVKIGLGYQYIDGIGDATIGEYDSHSLLLNLSYRFGHQVDDLTLPQPIINNNTYPSSNDDLISEEPIVFNFGFDSSMINIASGAFSDVYKIIKKVETNTQVSVTITGYTDSVGSESYNQQLSEKRAHAVATELQKLGLRRSQLQISGKGEQGAVADNATDEGRAMNRRVVVTISSPINQSDPNIYE</sequence>
<evidence type="ECO:0000256" key="8">
    <source>
        <dbReference type="ARBA" id="ARBA00023136"/>
    </source>
</evidence>
<keyword evidence="8 10" id="KW-0472">Membrane</keyword>
<dbReference type="PROSITE" id="PS01068">
    <property type="entry name" value="OMPA_1"/>
    <property type="match status" value="1"/>
</dbReference>
<evidence type="ECO:0000259" key="11">
    <source>
        <dbReference type="PROSITE" id="PS51123"/>
    </source>
</evidence>
<dbReference type="PRINTS" id="PR01023">
    <property type="entry name" value="NAFLGMOTY"/>
</dbReference>
<organism evidence="12 13">
    <name type="scientific">Vibrio artabrorum</name>
    <dbReference type="NCBI Taxonomy" id="446374"/>
    <lineage>
        <taxon>Bacteria</taxon>
        <taxon>Pseudomonadati</taxon>
        <taxon>Pseudomonadota</taxon>
        <taxon>Gammaproteobacteria</taxon>
        <taxon>Vibrionales</taxon>
        <taxon>Vibrionaceae</taxon>
        <taxon>Vibrio</taxon>
    </lineage>
</organism>
<dbReference type="Proteomes" id="UP001223712">
    <property type="component" value="Unassembled WGS sequence"/>
</dbReference>
<dbReference type="SUPFAM" id="SSF103088">
    <property type="entry name" value="OmpA-like"/>
    <property type="match status" value="1"/>
</dbReference>
<keyword evidence="4" id="KW-1134">Transmembrane beta strand</keyword>
<evidence type="ECO:0000256" key="6">
    <source>
        <dbReference type="ARBA" id="ARBA00023065"/>
    </source>
</evidence>
<dbReference type="Gene3D" id="3.30.1330.60">
    <property type="entry name" value="OmpA-like domain"/>
    <property type="match status" value="1"/>
</dbReference>
<keyword evidence="7" id="KW-0626">Porin</keyword>
<keyword evidence="5" id="KW-0812">Transmembrane</keyword>
<dbReference type="InterPro" id="IPR000498">
    <property type="entry name" value="OmpA-like_TM_dom"/>
</dbReference>
<dbReference type="RefSeq" id="WP_261840525.1">
    <property type="nucleotide sequence ID" value="NZ_AP025459.1"/>
</dbReference>
<keyword evidence="6" id="KW-0406">Ion transport</keyword>
<evidence type="ECO:0000256" key="7">
    <source>
        <dbReference type="ARBA" id="ARBA00023114"/>
    </source>
</evidence>
<dbReference type="InterPro" id="IPR006664">
    <property type="entry name" value="OMP_bac"/>
</dbReference>
<comment type="subcellular location">
    <subcellularLocation>
        <location evidence="1">Cell outer membrane</location>
        <topology evidence="1">Multi-pass membrane protein</topology>
    </subcellularLocation>
</comment>
<feature type="domain" description="OmpA-like" evidence="11">
    <location>
        <begin position="205"/>
        <end position="324"/>
    </location>
</feature>
<dbReference type="PRINTS" id="PR01021">
    <property type="entry name" value="OMPADOMAIN"/>
</dbReference>
<dbReference type="InterPro" id="IPR011250">
    <property type="entry name" value="OMP/PagP_B-barrel"/>
</dbReference>
<evidence type="ECO:0000256" key="5">
    <source>
        <dbReference type="ARBA" id="ARBA00022692"/>
    </source>
</evidence>
<evidence type="ECO:0000313" key="13">
    <source>
        <dbReference type="Proteomes" id="UP001223712"/>
    </source>
</evidence>
<gene>
    <name evidence="12" type="ORF">QWY96_19515</name>
</gene>
<evidence type="ECO:0000256" key="2">
    <source>
        <dbReference type="ARBA" id="ARBA00005710"/>
    </source>
</evidence>
<name>A0ABT8CM88_9VIBR</name>
<reference evidence="13" key="1">
    <citation type="journal article" date="2019" name="Int. J. Syst. Evol. Microbiol.">
        <title>The Global Catalogue of Microorganisms (GCM) 10K type strain sequencing project: providing services to taxonomists for standard genome sequencing and annotation.</title>
        <authorList>
            <consortium name="The Broad Institute Genomics Platform"/>
            <consortium name="The Broad Institute Genome Sequencing Center for Infectious Disease"/>
            <person name="Wu L."/>
            <person name="Ma J."/>
        </authorList>
    </citation>
    <scope>NUCLEOTIDE SEQUENCE [LARGE SCALE GENOMIC DNA]</scope>
    <source>
        <strain evidence="13">CECT 7226</strain>
    </source>
</reference>
<evidence type="ECO:0000256" key="10">
    <source>
        <dbReference type="PROSITE-ProRule" id="PRU00473"/>
    </source>
</evidence>
<dbReference type="PANTHER" id="PTHR30329">
    <property type="entry name" value="STATOR ELEMENT OF FLAGELLAR MOTOR COMPLEX"/>
    <property type="match status" value="1"/>
</dbReference>
<dbReference type="PROSITE" id="PS51123">
    <property type="entry name" value="OMPA_2"/>
    <property type="match status" value="1"/>
</dbReference>
<dbReference type="PANTHER" id="PTHR30329:SF21">
    <property type="entry name" value="LIPOPROTEIN YIAD-RELATED"/>
    <property type="match status" value="1"/>
</dbReference>
<dbReference type="InterPro" id="IPR050330">
    <property type="entry name" value="Bact_OuterMem_StrucFunc"/>
</dbReference>
<evidence type="ECO:0000256" key="1">
    <source>
        <dbReference type="ARBA" id="ARBA00004571"/>
    </source>
</evidence>
<proteinExistence type="inferred from homology"/>